<protein>
    <recommendedName>
        <fullName evidence="4">NACHT domain-containing protein</fullName>
    </recommendedName>
</protein>
<dbReference type="Pfam" id="PF25469">
    <property type="entry name" value="WHD_NWD1"/>
    <property type="match status" value="1"/>
</dbReference>
<evidence type="ECO:0000256" key="1">
    <source>
        <dbReference type="ARBA" id="ARBA00022574"/>
    </source>
</evidence>
<comment type="caution">
    <text evidence="5">The sequence shown here is derived from an EMBL/GenBank/DDBJ whole genome shotgun (WGS) entry which is preliminary data.</text>
</comment>
<dbReference type="Proteomes" id="UP001159427">
    <property type="component" value="Unassembled WGS sequence"/>
</dbReference>
<feature type="domain" description="NACHT" evidence="4">
    <location>
        <begin position="378"/>
        <end position="510"/>
    </location>
</feature>
<keyword evidence="6" id="KW-1185">Reference proteome</keyword>
<feature type="repeat" description="WD" evidence="3">
    <location>
        <begin position="1397"/>
        <end position="1432"/>
    </location>
</feature>
<dbReference type="Pfam" id="PF00400">
    <property type="entry name" value="WD40"/>
    <property type="match status" value="10"/>
</dbReference>
<feature type="repeat" description="WD" evidence="3">
    <location>
        <begin position="892"/>
        <end position="933"/>
    </location>
</feature>
<evidence type="ECO:0000256" key="3">
    <source>
        <dbReference type="PROSITE-ProRule" id="PRU00221"/>
    </source>
</evidence>
<dbReference type="PANTHER" id="PTHR19871">
    <property type="entry name" value="BETA TRANSDUCIN-RELATED PROTEIN"/>
    <property type="match status" value="1"/>
</dbReference>
<dbReference type="PRINTS" id="PR00320">
    <property type="entry name" value="GPROTEINBRPT"/>
</dbReference>
<proteinExistence type="predicted"/>
<feature type="repeat" description="WD" evidence="3">
    <location>
        <begin position="1439"/>
        <end position="1480"/>
    </location>
</feature>
<dbReference type="InterPro" id="IPR027417">
    <property type="entry name" value="P-loop_NTPase"/>
</dbReference>
<dbReference type="PROSITE" id="PS50837">
    <property type="entry name" value="NACHT"/>
    <property type="match status" value="1"/>
</dbReference>
<dbReference type="InterPro" id="IPR015943">
    <property type="entry name" value="WD40/YVTN_repeat-like_dom_sf"/>
</dbReference>
<dbReference type="CDD" id="cd00200">
    <property type="entry name" value="WD40"/>
    <property type="match status" value="2"/>
</dbReference>
<dbReference type="Gene3D" id="2.130.10.10">
    <property type="entry name" value="YVTN repeat-like/Quinoprotein amine dehydrogenase"/>
    <property type="match status" value="4"/>
</dbReference>
<dbReference type="SUPFAM" id="SSF50978">
    <property type="entry name" value="WD40 repeat-like"/>
    <property type="match status" value="2"/>
</dbReference>
<dbReference type="PROSITE" id="PS50294">
    <property type="entry name" value="WD_REPEATS_REGION"/>
    <property type="match status" value="8"/>
</dbReference>
<dbReference type="InterPro" id="IPR020472">
    <property type="entry name" value="WD40_PAC1"/>
</dbReference>
<dbReference type="PANTHER" id="PTHR19871:SF14">
    <property type="entry name" value="DUF4062 DOMAIN-CONTAINING PROTEIN"/>
    <property type="match status" value="1"/>
</dbReference>
<feature type="non-terminal residue" evidence="5">
    <location>
        <position position="1"/>
    </location>
</feature>
<feature type="repeat" description="WD" evidence="3">
    <location>
        <begin position="1222"/>
        <end position="1263"/>
    </location>
</feature>
<dbReference type="PROSITE" id="PS50082">
    <property type="entry name" value="WD_REPEATS_2"/>
    <property type="match status" value="9"/>
</dbReference>
<dbReference type="EMBL" id="CALNXI010001112">
    <property type="protein sequence ID" value="CAH3156031.1"/>
    <property type="molecule type" value="Genomic_DNA"/>
</dbReference>
<dbReference type="InterPro" id="IPR025139">
    <property type="entry name" value="DUF4062"/>
</dbReference>
<feature type="repeat" description="WD" evidence="3">
    <location>
        <begin position="1180"/>
        <end position="1221"/>
    </location>
</feature>
<dbReference type="InterPro" id="IPR036322">
    <property type="entry name" value="WD40_repeat_dom_sf"/>
</dbReference>
<feature type="repeat" description="WD" evidence="3">
    <location>
        <begin position="976"/>
        <end position="1017"/>
    </location>
</feature>
<evidence type="ECO:0000259" key="4">
    <source>
        <dbReference type="PROSITE" id="PS50837"/>
    </source>
</evidence>
<dbReference type="PROSITE" id="PS00678">
    <property type="entry name" value="WD_REPEATS_1"/>
    <property type="match status" value="5"/>
</dbReference>
<dbReference type="InterPro" id="IPR007111">
    <property type="entry name" value="NACHT_NTPase"/>
</dbReference>
<dbReference type="InterPro" id="IPR052752">
    <property type="entry name" value="NACHT-WD_repeat"/>
</dbReference>
<feature type="repeat" description="WD" evidence="3">
    <location>
        <begin position="934"/>
        <end position="975"/>
    </location>
</feature>
<dbReference type="Pfam" id="PF05729">
    <property type="entry name" value="NACHT"/>
    <property type="match status" value="1"/>
</dbReference>
<dbReference type="Gene3D" id="3.40.50.300">
    <property type="entry name" value="P-loop containing nucleotide triphosphate hydrolases"/>
    <property type="match status" value="1"/>
</dbReference>
<evidence type="ECO:0000313" key="5">
    <source>
        <dbReference type="EMBL" id="CAH3156031.1"/>
    </source>
</evidence>
<dbReference type="InterPro" id="IPR001680">
    <property type="entry name" value="WD40_rpt"/>
</dbReference>
<dbReference type="SUPFAM" id="SSF52540">
    <property type="entry name" value="P-loop containing nucleoside triphosphate hydrolases"/>
    <property type="match status" value="1"/>
</dbReference>
<feature type="repeat" description="WD" evidence="3">
    <location>
        <begin position="1356"/>
        <end position="1397"/>
    </location>
</feature>
<dbReference type="Gene3D" id="1.25.40.370">
    <property type="match status" value="1"/>
</dbReference>
<feature type="repeat" description="WD" evidence="3">
    <location>
        <begin position="1083"/>
        <end position="1124"/>
    </location>
</feature>
<keyword evidence="1 3" id="KW-0853">WD repeat</keyword>
<dbReference type="InterPro" id="IPR057588">
    <property type="entry name" value="NWD1/2-like_WH"/>
</dbReference>
<accession>A0ABN8Q2R5</accession>
<organism evidence="5 6">
    <name type="scientific">Porites evermanni</name>
    <dbReference type="NCBI Taxonomy" id="104178"/>
    <lineage>
        <taxon>Eukaryota</taxon>
        <taxon>Metazoa</taxon>
        <taxon>Cnidaria</taxon>
        <taxon>Anthozoa</taxon>
        <taxon>Hexacorallia</taxon>
        <taxon>Scleractinia</taxon>
        <taxon>Fungiina</taxon>
        <taxon>Poritidae</taxon>
        <taxon>Porites</taxon>
    </lineage>
</organism>
<keyword evidence="2" id="KW-0677">Repeat</keyword>
<sequence length="1527" mass="173438">WVFLRQAQKILSPTEVLPDIIDPRLVQKTVRVFLSSTFTDTRVERNELMEEVFEPVQELCQQHGIAFEVVDLRWGVRQESVDDHRIVNICMEEIKRCQEKSLAIAFIALLGDKYGWRPLPPSVEADEFEALLQLTDQSDRELITRWYLRDDNSVPPCYLLQPISTQFPIHSANKDEMSKAWADWGKVEKRIRSYLRSAAKTAGLKEEAKQKYVVSLTQLEVEKGVVTDPEASQRSLVIDRRFDSINEEDKEARNFVNIQDDGRKDPECLELLSELKERRIPSSLEVGRILKFTNLRWHHEGLHKGEHGAYIKEMCNRTRELLMSRIREVLQRLGPSNPVIEEVTRHALFCRDHTLSFQGRADILQVVDKHLSVRNPLKPLVIYGESGVGKTSLMSKIVMETQAKSKERNLAVMYRFCGTTPDSSTGRALTESFCKQIKLVYSISEEVPEDYKTLCEAFPKFLERASEETPLCIVIDSLDQLTDEDGARRFLEWLPRKLPAHVHMIISTLPEEGGCMKRLKTFGIPTGQFLQVARLDKYDGPVILDAWLQAVNRTLTPKQRALVLEAFNKCPLPLYLHLLFNKCRSWPSYKDTADFILEADVIGMIDSLYEDLEKYHGKMLVSRVLSLLAAETNGMNSEDIINILSCDEELLKDVLVWHEPPKRRLPPLLLARLKHDLGPFLVERGAFGVSLLALFHRQFLEVAREKYLKENRKEIHRSIADYFSGELHKKYGNERAIPAQPHAYSTVALNLRKLDRLPVALLETRDFERLRSTLGDLKFVQAKCMAGMGYELLAEATRAVSCAVDEHTDNEITEDLQDILGFLRSEIHILTRTPILTYQQAATYPQHQWVAQQAQRMRQTFDQSDPDNIPTPEGWVEWMNKPQVPEAFELELSGHSKSVLSTCFAKDNRALLSGSADGTIRVWDSQTGELHAQLEDHQGAVTCVRLSPDGNVMASASADKTIRLWRFPANECFRIIEGHEDRVTCISFWKDGNKLLSASKDKSLKIWDVNTGENLGTLLGHKNFPMSCAWSPLDESVAASCGDQLELFIWDLRNMSIKRTLQGHQRDDNPNFPIKDSLEGHEELDYKSLIWSVCFSPDGKYLASACVDSDVILWDVTTGMRICTFNLPNDASTVAFVQSDHGTRLAAGSSAHHTVTLFDTTFDDTSDESVSSSSRTLALLGGHSDWVLDVAFNSDGTRLASAARDKTVRVWDATAAEKIREARFHSERCWSVAYSDDGKWLASASDDFKVCVWNMETNEVSLIYEGHEQKRTFSCGVRACTFSRDSTKVASGGDELKIRIWSRETGKDNIVLHCGESMLPWCLRFSLDDKRLISVGEFTNGAIVWDLETQSKIKILGGHDRFCQYTEFSPLGNFILTSSIDNSAYIWNSVSLKHVATIKQPDWVTCATFSHNEKMLATCSKDGVVSLWETTTWQVLCPLAGHESEIRMVSFSPDDKLLASGALDQTIRIWDCNTHRQVQVFYAASGIWGLAWHPDRCDLLTAGDAVGYLYFLKLHNRDKVEKEVMKE</sequence>
<dbReference type="SMART" id="SM00320">
    <property type="entry name" value="WD40"/>
    <property type="match status" value="14"/>
</dbReference>
<reference evidence="5 6" key="1">
    <citation type="submission" date="2022-05" db="EMBL/GenBank/DDBJ databases">
        <authorList>
            <consortium name="Genoscope - CEA"/>
            <person name="William W."/>
        </authorList>
    </citation>
    <scope>NUCLEOTIDE SEQUENCE [LARGE SCALE GENOMIC DNA]</scope>
</reference>
<evidence type="ECO:0000256" key="2">
    <source>
        <dbReference type="ARBA" id="ARBA00022737"/>
    </source>
</evidence>
<dbReference type="InterPro" id="IPR019775">
    <property type="entry name" value="WD40_repeat_CS"/>
</dbReference>
<dbReference type="Pfam" id="PF13271">
    <property type="entry name" value="DUF4062"/>
    <property type="match status" value="1"/>
</dbReference>
<evidence type="ECO:0000313" key="6">
    <source>
        <dbReference type="Proteomes" id="UP001159427"/>
    </source>
</evidence>
<gene>
    <name evidence="5" type="ORF">PEVE_00002053</name>
</gene>
<name>A0ABN8Q2R5_9CNID</name>